<feature type="transmembrane region" description="Helical" evidence="2">
    <location>
        <begin position="339"/>
        <end position="365"/>
    </location>
</feature>
<evidence type="ECO:0000313" key="6">
    <source>
        <dbReference type="EMBL" id="CAJ1938898.1"/>
    </source>
</evidence>
<gene>
    <name evidence="5" type="ORF">CYCCA115_LOCUS6322</name>
    <name evidence="6" type="ORF">CYCCA115_LOCUS6323</name>
</gene>
<feature type="transmembrane region" description="Helical" evidence="2">
    <location>
        <begin position="265"/>
        <end position="288"/>
    </location>
</feature>
<dbReference type="PANTHER" id="PTHR46472:SF1">
    <property type="entry name" value="NUCLEOREDOXIN"/>
    <property type="match status" value="1"/>
</dbReference>
<evidence type="ECO:0000256" key="2">
    <source>
        <dbReference type="SAM" id="Phobius"/>
    </source>
</evidence>
<accession>A0AAD2FHH2</accession>
<name>A0AAD2FHH2_9STRA</name>
<dbReference type="Proteomes" id="UP001295423">
    <property type="component" value="Unassembled WGS sequence"/>
</dbReference>
<feature type="domain" description="DUF4395" evidence="4">
    <location>
        <begin position="227"/>
        <end position="367"/>
    </location>
</feature>
<dbReference type="EMBL" id="CAKOGP040000779">
    <property type="protein sequence ID" value="CAJ1938896.1"/>
    <property type="molecule type" value="Genomic_DNA"/>
</dbReference>
<dbReference type="EMBL" id="CAKOGP040000779">
    <property type="protein sequence ID" value="CAJ1938898.1"/>
    <property type="molecule type" value="Genomic_DNA"/>
</dbReference>
<feature type="domain" description="Thioredoxin-like fold" evidence="3">
    <location>
        <begin position="67"/>
        <end position="154"/>
    </location>
</feature>
<dbReference type="Gene3D" id="3.40.30.10">
    <property type="entry name" value="Glutaredoxin"/>
    <property type="match status" value="1"/>
</dbReference>
<dbReference type="InterPro" id="IPR036249">
    <property type="entry name" value="Thioredoxin-like_sf"/>
</dbReference>
<evidence type="ECO:0000256" key="1">
    <source>
        <dbReference type="SAM" id="MobiDB-lite"/>
    </source>
</evidence>
<dbReference type="GO" id="GO:0031397">
    <property type="term" value="P:negative regulation of protein ubiquitination"/>
    <property type="evidence" value="ECO:0007669"/>
    <property type="project" value="TreeGrafter"/>
</dbReference>
<evidence type="ECO:0000313" key="5">
    <source>
        <dbReference type="EMBL" id="CAJ1938896.1"/>
    </source>
</evidence>
<dbReference type="InterPro" id="IPR012336">
    <property type="entry name" value="Thioredoxin-like_fold"/>
</dbReference>
<keyword evidence="2" id="KW-1133">Transmembrane helix</keyword>
<organism evidence="5 7">
    <name type="scientific">Cylindrotheca closterium</name>
    <dbReference type="NCBI Taxonomy" id="2856"/>
    <lineage>
        <taxon>Eukaryota</taxon>
        <taxon>Sar</taxon>
        <taxon>Stramenopiles</taxon>
        <taxon>Ochrophyta</taxon>
        <taxon>Bacillariophyta</taxon>
        <taxon>Bacillariophyceae</taxon>
        <taxon>Bacillariophycidae</taxon>
        <taxon>Bacillariales</taxon>
        <taxon>Bacillariaceae</taxon>
        <taxon>Cylindrotheca</taxon>
    </lineage>
</organism>
<dbReference type="InterPro" id="IPR025508">
    <property type="entry name" value="DUF4395"/>
</dbReference>
<sequence length="383" mass="43443">MSAEKNNTNNIGDDWRLELFGQHVLLNSTVDQSKMTKDVENPEAPQEDAPYTVTESQPTQEFFEGYEYIALFFGANYCPFCKKFAPSVVAAKQFLEGKKCKTIFVSNDRDQDNFDQSCAKVRGLDVMEYDTTKTAAMRDLFGLKTIPALMILANKDFESKKPKIYSNAREILEVDPQCKNFPWGSIESRQAAPVTAWERIWISGKHGNWWQLGHRNVSEVHPGDMYMDEHAVRTRAGLLNIVTVVALMNVFFIEDPELVNIIFPLVAWEFTSSLIFGLTPFAPLGWIGTIMSTILQPTPLWKPANPKRFAWAIGLMLATTCFILVQYRKELGAAYKPSVTAVAFTCFLATWLEGNAGFCVGCFLYNNVLTKYFHYEECNECKL</sequence>
<dbReference type="PANTHER" id="PTHR46472">
    <property type="entry name" value="NUCLEOREDOXIN"/>
    <property type="match status" value="1"/>
</dbReference>
<dbReference type="Pfam" id="PF13905">
    <property type="entry name" value="Thioredoxin_8"/>
    <property type="match status" value="1"/>
</dbReference>
<evidence type="ECO:0000259" key="3">
    <source>
        <dbReference type="Pfam" id="PF13905"/>
    </source>
</evidence>
<dbReference type="Pfam" id="PF14340">
    <property type="entry name" value="DUF4395"/>
    <property type="match status" value="1"/>
</dbReference>
<dbReference type="GO" id="GO:0004791">
    <property type="term" value="F:thioredoxin-disulfide reductase (NADPH) activity"/>
    <property type="evidence" value="ECO:0007669"/>
    <property type="project" value="TreeGrafter"/>
</dbReference>
<reference evidence="5" key="1">
    <citation type="submission" date="2023-08" db="EMBL/GenBank/DDBJ databases">
        <authorList>
            <person name="Audoor S."/>
            <person name="Bilcke G."/>
        </authorList>
    </citation>
    <scope>NUCLEOTIDE SEQUENCE</scope>
</reference>
<feature type="transmembrane region" description="Helical" evidence="2">
    <location>
        <begin position="236"/>
        <end position="253"/>
    </location>
</feature>
<dbReference type="GO" id="GO:0005634">
    <property type="term" value="C:nucleus"/>
    <property type="evidence" value="ECO:0007669"/>
    <property type="project" value="TreeGrafter"/>
</dbReference>
<keyword evidence="7" id="KW-1185">Reference proteome</keyword>
<proteinExistence type="predicted"/>
<comment type="caution">
    <text evidence="5">The sequence shown here is derived from an EMBL/GenBank/DDBJ whole genome shotgun (WGS) entry which is preliminary data.</text>
</comment>
<dbReference type="GO" id="GO:0030178">
    <property type="term" value="P:negative regulation of Wnt signaling pathway"/>
    <property type="evidence" value="ECO:0007669"/>
    <property type="project" value="TreeGrafter"/>
</dbReference>
<protein>
    <recommendedName>
        <fullName evidence="8">Thioredoxin domain-containing protein</fullName>
    </recommendedName>
</protein>
<evidence type="ECO:0000259" key="4">
    <source>
        <dbReference type="Pfam" id="PF14340"/>
    </source>
</evidence>
<evidence type="ECO:0000313" key="7">
    <source>
        <dbReference type="Proteomes" id="UP001295423"/>
    </source>
</evidence>
<feature type="transmembrane region" description="Helical" evidence="2">
    <location>
        <begin position="309"/>
        <end position="327"/>
    </location>
</feature>
<evidence type="ECO:0008006" key="8">
    <source>
        <dbReference type="Google" id="ProtNLM"/>
    </source>
</evidence>
<dbReference type="SUPFAM" id="SSF52833">
    <property type="entry name" value="Thioredoxin-like"/>
    <property type="match status" value="1"/>
</dbReference>
<dbReference type="AlphaFoldDB" id="A0AAD2FHH2"/>
<keyword evidence="2" id="KW-0812">Transmembrane</keyword>
<keyword evidence="2" id="KW-0472">Membrane</keyword>
<feature type="region of interest" description="Disordered" evidence="1">
    <location>
        <begin position="31"/>
        <end position="53"/>
    </location>
</feature>